<evidence type="ECO:0000256" key="8">
    <source>
        <dbReference type="ARBA" id="ARBA00022695"/>
    </source>
</evidence>
<evidence type="ECO:0000256" key="7">
    <source>
        <dbReference type="ARBA" id="ARBA00022679"/>
    </source>
</evidence>
<evidence type="ECO:0000256" key="4">
    <source>
        <dbReference type="ARBA" id="ARBA00007947"/>
    </source>
</evidence>
<evidence type="ECO:0000256" key="9">
    <source>
        <dbReference type="ARBA" id="ARBA00022723"/>
    </source>
</evidence>
<comment type="similarity">
    <text evidence="4">In the N-terminal section; belongs to the N-acetylglucosamine-1-phosphate uridyltransferase family.</text>
</comment>
<dbReference type="PANTHER" id="PTHR43584">
    <property type="entry name" value="NUCLEOTIDYL TRANSFERASE"/>
    <property type="match status" value="1"/>
</dbReference>
<dbReference type="InterPro" id="IPR050065">
    <property type="entry name" value="GlmU-like"/>
</dbReference>
<dbReference type="Pfam" id="PF00132">
    <property type="entry name" value="Hexapep"/>
    <property type="match status" value="2"/>
</dbReference>
<dbReference type="GO" id="GO:0005737">
    <property type="term" value="C:cytoplasm"/>
    <property type="evidence" value="ECO:0007669"/>
    <property type="project" value="UniProtKB-SubCell"/>
</dbReference>
<keyword evidence="10" id="KW-0460">Magnesium</keyword>
<dbReference type="EC" id="2.7.7.23" evidence="5"/>
<evidence type="ECO:0000256" key="2">
    <source>
        <dbReference type="ARBA" id="ARBA00004496"/>
    </source>
</evidence>
<dbReference type="InterPro" id="IPR001451">
    <property type="entry name" value="Hexapep"/>
</dbReference>
<evidence type="ECO:0000256" key="14">
    <source>
        <dbReference type="ARBA" id="ARBA00023316"/>
    </source>
</evidence>
<feature type="non-terminal residue" evidence="16">
    <location>
        <position position="138"/>
    </location>
</feature>
<evidence type="ECO:0000256" key="15">
    <source>
        <dbReference type="ARBA" id="ARBA00048493"/>
    </source>
</evidence>
<dbReference type="EMBL" id="UINC01064689">
    <property type="protein sequence ID" value="SVB93588.1"/>
    <property type="molecule type" value="Genomic_DNA"/>
</dbReference>
<keyword evidence="13" id="KW-0012">Acyltransferase</keyword>
<comment type="subcellular location">
    <subcellularLocation>
        <location evidence="2">Cytoplasm</location>
    </subcellularLocation>
</comment>
<protein>
    <recommendedName>
        <fullName evidence="5">UDP-N-acetylglucosamine diphosphorylase</fullName>
        <ecNumber evidence="5">2.7.7.23</ecNumber>
    </recommendedName>
</protein>
<evidence type="ECO:0000256" key="10">
    <source>
        <dbReference type="ARBA" id="ARBA00022842"/>
    </source>
</evidence>
<dbReference type="Gene3D" id="2.160.10.10">
    <property type="entry name" value="Hexapeptide repeat proteins"/>
    <property type="match status" value="1"/>
</dbReference>
<sequence length="138" mass="14708">MIKHASVGKNCILGPYARIRSNSTIDNNSQVGNFVEIKNSTIGKSCRINHMAFLGDSTLENNVTIGAGVITCNHDSHSTQKTYIESGSFIGSNVNLVAPIKILKNSTIGSGSTITKNTPSNQLTVARSEQISIDGWKG</sequence>
<dbReference type="GO" id="GO:0071555">
    <property type="term" value="P:cell wall organization"/>
    <property type="evidence" value="ECO:0007669"/>
    <property type="project" value="UniProtKB-KW"/>
</dbReference>
<evidence type="ECO:0000256" key="11">
    <source>
        <dbReference type="ARBA" id="ARBA00022960"/>
    </source>
</evidence>
<accession>A0A382I213</accession>
<dbReference type="GO" id="GO:0009252">
    <property type="term" value="P:peptidoglycan biosynthetic process"/>
    <property type="evidence" value="ECO:0007669"/>
    <property type="project" value="UniProtKB-KW"/>
</dbReference>
<dbReference type="GO" id="GO:0008360">
    <property type="term" value="P:regulation of cell shape"/>
    <property type="evidence" value="ECO:0007669"/>
    <property type="project" value="UniProtKB-KW"/>
</dbReference>
<keyword evidence="9" id="KW-0479">Metal-binding</keyword>
<gene>
    <name evidence="16" type="ORF">METZ01_LOCUS246442</name>
</gene>
<comment type="cofactor">
    <cofactor evidence="1">
        <name>Mg(2+)</name>
        <dbReference type="ChEBI" id="CHEBI:18420"/>
    </cofactor>
</comment>
<dbReference type="GO" id="GO:0003977">
    <property type="term" value="F:UDP-N-acetylglucosamine diphosphorylase activity"/>
    <property type="evidence" value="ECO:0007669"/>
    <property type="project" value="UniProtKB-EC"/>
</dbReference>
<keyword evidence="12" id="KW-0573">Peptidoglycan synthesis</keyword>
<organism evidence="16">
    <name type="scientific">marine metagenome</name>
    <dbReference type="NCBI Taxonomy" id="408172"/>
    <lineage>
        <taxon>unclassified sequences</taxon>
        <taxon>metagenomes</taxon>
        <taxon>ecological metagenomes</taxon>
    </lineage>
</organism>
<dbReference type="GO" id="GO:0016746">
    <property type="term" value="F:acyltransferase activity"/>
    <property type="evidence" value="ECO:0007669"/>
    <property type="project" value="UniProtKB-KW"/>
</dbReference>
<keyword evidence="11" id="KW-0133">Cell shape</keyword>
<proteinExistence type="inferred from homology"/>
<keyword evidence="6" id="KW-0963">Cytoplasm</keyword>
<dbReference type="InterPro" id="IPR011004">
    <property type="entry name" value="Trimer_LpxA-like_sf"/>
</dbReference>
<reference evidence="16" key="1">
    <citation type="submission" date="2018-05" db="EMBL/GenBank/DDBJ databases">
        <authorList>
            <person name="Lanie J.A."/>
            <person name="Ng W.-L."/>
            <person name="Kazmierczak K.M."/>
            <person name="Andrzejewski T.M."/>
            <person name="Davidsen T.M."/>
            <person name="Wayne K.J."/>
            <person name="Tettelin H."/>
            <person name="Glass J.I."/>
            <person name="Rusch D."/>
            <person name="Podicherti R."/>
            <person name="Tsui H.-C.T."/>
            <person name="Winkler M.E."/>
        </authorList>
    </citation>
    <scope>NUCLEOTIDE SEQUENCE</scope>
</reference>
<evidence type="ECO:0000256" key="12">
    <source>
        <dbReference type="ARBA" id="ARBA00022984"/>
    </source>
</evidence>
<evidence type="ECO:0000256" key="6">
    <source>
        <dbReference type="ARBA" id="ARBA00022490"/>
    </source>
</evidence>
<keyword evidence="7" id="KW-0808">Transferase</keyword>
<evidence type="ECO:0000313" key="16">
    <source>
        <dbReference type="EMBL" id="SVB93588.1"/>
    </source>
</evidence>
<keyword evidence="8" id="KW-0548">Nucleotidyltransferase</keyword>
<keyword evidence="14" id="KW-0961">Cell wall biogenesis/degradation</keyword>
<evidence type="ECO:0000256" key="13">
    <source>
        <dbReference type="ARBA" id="ARBA00023315"/>
    </source>
</evidence>
<dbReference type="GO" id="GO:0046872">
    <property type="term" value="F:metal ion binding"/>
    <property type="evidence" value="ECO:0007669"/>
    <property type="project" value="UniProtKB-KW"/>
</dbReference>
<comment type="similarity">
    <text evidence="3">In the C-terminal section; belongs to the transferase hexapeptide repeat family.</text>
</comment>
<dbReference type="SUPFAM" id="SSF51161">
    <property type="entry name" value="Trimeric LpxA-like enzymes"/>
    <property type="match status" value="1"/>
</dbReference>
<dbReference type="AlphaFoldDB" id="A0A382I213"/>
<name>A0A382I213_9ZZZZ</name>
<comment type="catalytic activity">
    <reaction evidence="15">
        <text>N-acetyl-alpha-D-glucosamine 1-phosphate + UTP + H(+) = UDP-N-acetyl-alpha-D-glucosamine + diphosphate</text>
        <dbReference type="Rhea" id="RHEA:13509"/>
        <dbReference type="ChEBI" id="CHEBI:15378"/>
        <dbReference type="ChEBI" id="CHEBI:33019"/>
        <dbReference type="ChEBI" id="CHEBI:46398"/>
        <dbReference type="ChEBI" id="CHEBI:57705"/>
        <dbReference type="ChEBI" id="CHEBI:57776"/>
        <dbReference type="EC" id="2.7.7.23"/>
    </reaction>
</comment>
<dbReference type="PANTHER" id="PTHR43584:SF3">
    <property type="entry name" value="BIFUNCTIONAL PROTEIN GLMU"/>
    <property type="match status" value="1"/>
</dbReference>
<evidence type="ECO:0000256" key="5">
    <source>
        <dbReference type="ARBA" id="ARBA00012457"/>
    </source>
</evidence>
<evidence type="ECO:0000256" key="1">
    <source>
        <dbReference type="ARBA" id="ARBA00001946"/>
    </source>
</evidence>
<evidence type="ECO:0000256" key="3">
    <source>
        <dbReference type="ARBA" id="ARBA00007707"/>
    </source>
</evidence>